<dbReference type="PROSITE" id="PS51724">
    <property type="entry name" value="SPOR"/>
    <property type="match status" value="1"/>
</dbReference>
<dbReference type="SUPFAM" id="SSF110997">
    <property type="entry name" value="Sporulation related repeat"/>
    <property type="match status" value="1"/>
</dbReference>
<comment type="caution">
    <text evidence="2">The sequence shown here is derived from an EMBL/GenBank/DDBJ whole genome shotgun (WGS) entry which is preliminary data.</text>
</comment>
<evidence type="ECO:0000313" key="3">
    <source>
        <dbReference type="Proteomes" id="UP000706039"/>
    </source>
</evidence>
<dbReference type="Pfam" id="PF05036">
    <property type="entry name" value="SPOR"/>
    <property type="match status" value="1"/>
</dbReference>
<proteinExistence type="predicted"/>
<dbReference type="Proteomes" id="UP000706039">
    <property type="component" value="Unassembled WGS sequence"/>
</dbReference>
<dbReference type="EMBL" id="JAINVV010000009">
    <property type="protein sequence ID" value="MBY8824593.1"/>
    <property type="molecule type" value="Genomic_DNA"/>
</dbReference>
<gene>
    <name evidence="2" type="ORF">K7G82_19970</name>
</gene>
<sequence>MRKRDGFLAAAMLTLVLAGCGGRSRVALAPTPPKSVSVDIVTRPQPPMGAAPGLVIPAVGPDGKRITPNRDLGPREALWHVRMALNVAALSCRNADTQAALQNYNRMLATHNALLSATNAAIDADYRRRFGAQAVPVRDAHNTRTYNFFALPPVQPAFCRAAMGVGAEAVAMDATQLVAFAPTALARLERPFFAFFDAYADYQADAARWRDGQGQKAPAAQRVAAETPRKAVAEPRRVAAAAVPKALPKAAVAVDSASRPNPKPVQTADAGAFVVQLGAVASGDAARSAWQQIVARNDELEGRPLVQTRAEANGRTLHRIAAGGFDTSGEAARVCERLKARGTACFVRARDSA</sequence>
<evidence type="ECO:0000259" key="1">
    <source>
        <dbReference type="PROSITE" id="PS51724"/>
    </source>
</evidence>
<keyword evidence="3" id="KW-1185">Reference proteome</keyword>
<name>A0ABS7PTH8_9SPHN</name>
<reference evidence="2 3" key="1">
    <citation type="submission" date="2021-08" db="EMBL/GenBank/DDBJ databases">
        <authorList>
            <person name="Tuo L."/>
        </authorList>
    </citation>
    <scope>NUCLEOTIDE SEQUENCE [LARGE SCALE GENOMIC DNA]</scope>
    <source>
        <strain evidence="2 3">JCM 31229</strain>
    </source>
</reference>
<dbReference type="InterPro" id="IPR007730">
    <property type="entry name" value="SPOR-like_dom"/>
</dbReference>
<feature type="domain" description="SPOR" evidence="1">
    <location>
        <begin position="267"/>
        <end position="353"/>
    </location>
</feature>
<dbReference type="Gene3D" id="3.30.70.1070">
    <property type="entry name" value="Sporulation related repeat"/>
    <property type="match status" value="1"/>
</dbReference>
<protein>
    <submittedName>
        <fullName evidence="2">SPOR domain-containing protein</fullName>
    </submittedName>
</protein>
<dbReference type="PROSITE" id="PS51257">
    <property type="entry name" value="PROKAR_LIPOPROTEIN"/>
    <property type="match status" value="1"/>
</dbReference>
<organism evidence="2 3">
    <name type="scientific">Sphingomonas colocasiae</name>
    <dbReference type="NCBI Taxonomy" id="1848973"/>
    <lineage>
        <taxon>Bacteria</taxon>
        <taxon>Pseudomonadati</taxon>
        <taxon>Pseudomonadota</taxon>
        <taxon>Alphaproteobacteria</taxon>
        <taxon>Sphingomonadales</taxon>
        <taxon>Sphingomonadaceae</taxon>
        <taxon>Sphingomonas</taxon>
    </lineage>
</organism>
<evidence type="ECO:0000313" key="2">
    <source>
        <dbReference type="EMBL" id="MBY8824593.1"/>
    </source>
</evidence>
<dbReference type="InterPro" id="IPR036680">
    <property type="entry name" value="SPOR-like_sf"/>
</dbReference>
<accession>A0ABS7PTH8</accession>
<dbReference type="RefSeq" id="WP_222991684.1">
    <property type="nucleotide sequence ID" value="NZ_JAINVV010000009.1"/>
</dbReference>